<evidence type="ECO:0000313" key="2">
    <source>
        <dbReference type="Proteomes" id="UP001187343"/>
    </source>
</evidence>
<accession>A0AA88P858</accession>
<gene>
    <name evidence="1" type="ORF">Q8A67_022144</name>
</gene>
<organism evidence="1 2">
    <name type="scientific">Cirrhinus molitorella</name>
    <name type="common">mud carp</name>
    <dbReference type="NCBI Taxonomy" id="172907"/>
    <lineage>
        <taxon>Eukaryota</taxon>
        <taxon>Metazoa</taxon>
        <taxon>Chordata</taxon>
        <taxon>Craniata</taxon>
        <taxon>Vertebrata</taxon>
        <taxon>Euteleostomi</taxon>
        <taxon>Actinopterygii</taxon>
        <taxon>Neopterygii</taxon>
        <taxon>Teleostei</taxon>
        <taxon>Ostariophysi</taxon>
        <taxon>Cypriniformes</taxon>
        <taxon>Cyprinidae</taxon>
        <taxon>Labeoninae</taxon>
        <taxon>Labeonini</taxon>
        <taxon>Cirrhinus</taxon>
    </lineage>
</organism>
<evidence type="ECO:0000313" key="1">
    <source>
        <dbReference type="EMBL" id="KAK2872247.1"/>
    </source>
</evidence>
<name>A0AA88P858_9TELE</name>
<proteinExistence type="predicted"/>
<reference evidence="1" key="1">
    <citation type="submission" date="2023-08" db="EMBL/GenBank/DDBJ databases">
        <title>Chromosome-level Genome Assembly of mud carp (Cirrhinus molitorella).</title>
        <authorList>
            <person name="Liu H."/>
        </authorList>
    </citation>
    <scope>NUCLEOTIDE SEQUENCE</scope>
    <source>
        <strain evidence="1">Prfri</strain>
        <tissue evidence="1">Muscle</tissue>
    </source>
</reference>
<dbReference type="Proteomes" id="UP001187343">
    <property type="component" value="Unassembled WGS sequence"/>
</dbReference>
<comment type="caution">
    <text evidence="1">The sequence shown here is derived from an EMBL/GenBank/DDBJ whole genome shotgun (WGS) entry which is preliminary data.</text>
</comment>
<protein>
    <submittedName>
        <fullName evidence="1">Uncharacterized protein</fullName>
    </submittedName>
</protein>
<sequence>MNSGEKVSKSKESWEKGLLKHVRRESIHHKPNMCLDSGRHEEFPLGESETVTDEITSVRPACSLLSSSAPFFIFICHSAVSNVTVCHPLLDTLVQHKSKKFTQKLKLSLFVQPYVAPV</sequence>
<dbReference type="EMBL" id="JAUYZG010000022">
    <property type="protein sequence ID" value="KAK2872247.1"/>
    <property type="molecule type" value="Genomic_DNA"/>
</dbReference>
<dbReference type="AlphaFoldDB" id="A0AA88P858"/>
<keyword evidence="2" id="KW-1185">Reference proteome</keyword>